<dbReference type="Pfam" id="PF03544">
    <property type="entry name" value="TonB_C"/>
    <property type="match status" value="1"/>
</dbReference>
<dbReference type="EMBL" id="BAABBN010000012">
    <property type="protein sequence ID" value="GAA3935095.1"/>
    <property type="molecule type" value="Genomic_DNA"/>
</dbReference>
<keyword evidence="10" id="KW-0175">Coiled coil</keyword>
<comment type="caution">
    <text evidence="14">The sequence shown here is derived from an EMBL/GenBank/DDBJ whole genome shotgun (WGS) entry which is preliminary data.</text>
</comment>
<dbReference type="InterPro" id="IPR037682">
    <property type="entry name" value="TonB_C"/>
</dbReference>
<evidence type="ECO:0000313" key="15">
    <source>
        <dbReference type="Proteomes" id="UP001501565"/>
    </source>
</evidence>
<feature type="domain" description="TonB C-terminal" evidence="13">
    <location>
        <begin position="197"/>
        <end position="284"/>
    </location>
</feature>
<evidence type="ECO:0000256" key="12">
    <source>
        <dbReference type="SAM" id="Phobius"/>
    </source>
</evidence>
<evidence type="ECO:0000313" key="14">
    <source>
        <dbReference type="EMBL" id="GAA3935095.1"/>
    </source>
</evidence>
<evidence type="ECO:0000256" key="11">
    <source>
        <dbReference type="SAM" id="MobiDB-lite"/>
    </source>
</evidence>
<keyword evidence="8 12" id="KW-1133">Transmembrane helix</keyword>
<dbReference type="Gene3D" id="3.30.1150.10">
    <property type="match status" value="1"/>
</dbReference>
<comment type="subcellular location">
    <subcellularLocation>
        <location evidence="1">Cell inner membrane</location>
        <topology evidence="1">Single-pass membrane protein</topology>
        <orientation evidence="1">Periplasmic side</orientation>
    </subcellularLocation>
</comment>
<keyword evidence="9 12" id="KW-0472">Membrane</keyword>
<evidence type="ECO:0000256" key="5">
    <source>
        <dbReference type="ARBA" id="ARBA00022519"/>
    </source>
</evidence>
<evidence type="ECO:0000256" key="1">
    <source>
        <dbReference type="ARBA" id="ARBA00004383"/>
    </source>
</evidence>
<dbReference type="RefSeq" id="WP_344799850.1">
    <property type="nucleotide sequence ID" value="NZ_BAABBN010000012.1"/>
</dbReference>
<evidence type="ECO:0000256" key="6">
    <source>
        <dbReference type="ARBA" id="ARBA00022692"/>
    </source>
</evidence>
<protein>
    <recommendedName>
        <fullName evidence="13">TonB C-terminal domain-containing protein</fullName>
    </recommendedName>
</protein>
<feature type="region of interest" description="Disordered" evidence="11">
    <location>
        <begin position="72"/>
        <end position="91"/>
    </location>
</feature>
<keyword evidence="5" id="KW-0997">Cell inner membrane</keyword>
<dbReference type="InterPro" id="IPR006260">
    <property type="entry name" value="TonB/TolA_C"/>
</dbReference>
<comment type="similarity">
    <text evidence="2">Belongs to the TonB family.</text>
</comment>
<dbReference type="InterPro" id="IPR051045">
    <property type="entry name" value="TonB-dependent_transducer"/>
</dbReference>
<name>A0ABP7N275_9GAMM</name>
<evidence type="ECO:0000259" key="13">
    <source>
        <dbReference type="PROSITE" id="PS52015"/>
    </source>
</evidence>
<dbReference type="NCBIfam" id="TIGR01352">
    <property type="entry name" value="tonB_Cterm"/>
    <property type="match status" value="1"/>
</dbReference>
<dbReference type="PROSITE" id="PS52015">
    <property type="entry name" value="TONB_CTD"/>
    <property type="match status" value="1"/>
</dbReference>
<dbReference type="SUPFAM" id="SSF74653">
    <property type="entry name" value="TolA/TonB C-terminal domain"/>
    <property type="match status" value="1"/>
</dbReference>
<keyword evidence="3" id="KW-0813">Transport</keyword>
<dbReference type="PANTHER" id="PTHR33446:SF2">
    <property type="entry name" value="PROTEIN TONB"/>
    <property type="match status" value="1"/>
</dbReference>
<keyword evidence="7" id="KW-0653">Protein transport</keyword>
<feature type="coiled-coil region" evidence="10">
    <location>
        <begin position="147"/>
        <end position="182"/>
    </location>
</feature>
<sequence length="284" mass="32266">MDVFRKHIFIWGILIFSALLHAAFIVVTPYTHQEKITEVPDQFTIRATLKLRSPEPDNLIVNDLAEVVQAKPVEPQPVKPEPVKVKPEKKKKLPQKKVVKQKVKKAPAPDPIKKEAKPIEEVVKKVEETPLIQEDVSDQEIIDQEVLEKEALALEELNRKRLEEERLKKEQAIQLAAAHEAAAAQALMEQRARTQASYVALLKERISDNKRYPRIAEKRRLEGAVELHFEIDKQGVASALDIQTGHRLFQQSAKVAVLNALPFPPPEGIEVPIKVDLTLTYRIK</sequence>
<evidence type="ECO:0000256" key="10">
    <source>
        <dbReference type="SAM" id="Coils"/>
    </source>
</evidence>
<keyword evidence="4" id="KW-1003">Cell membrane</keyword>
<evidence type="ECO:0000256" key="4">
    <source>
        <dbReference type="ARBA" id="ARBA00022475"/>
    </source>
</evidence>
<proteinExistence type="inferred from homology"/>
<gene>
    <name evidence="14" type="ORF">GCM10022277_34540</name>
</gene>
<evidence type="ECO:0000256" key="2">
    <source>
        <dbReference type="ARBA" id="ARBA00006555"/>
    </source>
</evidence>
<keyword evidence="6 12" id="KW-0812">Transmembrane</keyword>
<evidence type="ECO:0000256" key="9">
    <source>
        <dbReference type="ARBA" id="ARBA00023136"/>
    </source>
</evidence>
<dbReference type="Proteomes" id="UP001501565">
    <property type="component" value="Unassembled WGS sequence"/>
</dbReference>
<reference evidence="15" key="1">
    <citation type="journal article" date="2019" name="Int. J. Syst. Evol. Microbiol.">
        <title>The Global Catalogue of Microorganisms (GCM) 10K type strain sequencing project: providing services to taxonomists for standard genome sequencing and annotation.</title>
        <authorList>
            <consortium name="The Broad Institute Genomics Platform"/>
            <consortium name="The Broad Institute Genome Sequencing Center for Infectious Disease"/>
            <person name="Wu L."/>
            <person name="Ma J."/>
        </authorList>
    </citation>
    <scope>NUCLEOTIDE SEQUENCE [LARGE SCALE GENOMIC DNA]</scope>
    <source>
        <strain evidence="15">JCM 17551</strain>
    </source>
</reference>
<keyword evidence="15" id="KW-1185">Reference proteome</keyword>
<evidence type="ECO:0000256" key="7">
    <source>
        <dbReference type="ARBA" id="ARBA00022927"/>
    </source>
</evidence>
<evidence type="ECO:0000256" key="3">
    <source>
        <dbReference type="ARBA" id="ARBA00022448"/>
    </source>
</evidence>
<evidence type="ECO:0000256" key="8">
    <source>
        <dbReference type="ARBA" id="ARBA00022989"/>
    </source>
</evidence>
<dbReference type="PANTHER" id="PTHR33446">
    <property type="entry name" value="PROTEIN TONB-RELATED"/>
    <property type="match status" value="1"/>
</dbReference>
<organism evidence="14 15">
    <name type="scientific">Litoribacillus peritrichatus</name>
    <dbReference type="NCBI Taxonomy" id="718191"/>
    <lineage>
        <taxon>Bacteria</taxon>
        <taxon>Pseudomonadati</taxon>
        <taxon>Pseudomonadota</taxon>
        <taxon>Gammaproteobacteria</taxon>
        <taxon>Oceanospirillales</taxon>
        <taxon>Oceanospirillaceae</taxon>
        <taxon>Litoribacillus</taxon>
    </lineage>
</organism>
<feature type="transmembrane region" description="Helical" evidence="12">
    <location>
        <begin position="7"/>
        <end position="27"/>
    </location>
</feature>
<accession>A0ABP7N275</accession>